<evidence type="ECO:0000313" key="1">
    <source>
        <dbReference type="EMBL" id="MEZ8719631.1"/>
    </source>
</evidence>
<sequence>MGTWTKDTFLKGIEKTYPLTFISNELDKKTEEIALNKSQLISLLTEHRVVDDKSVPAFIPGAFSKSNSKSASDVKSISMIVYDVDCKTRFYTLKDLKERLSDYTCIVHSTYSATFEAPRWRVIILPEKPIEPHNFDSVYRGVAEKLDLEFDLKCTNINRLFYLPSVSSLNDFVFSWSNNASLIKTSDYETNKPKALKRKGMNTGYVTCSSVQQNSFARPTISSGKICGFDVPKTLKAPFTQDEFDELLSHPGSWLTAAAYMGLPVDLISSTRTYSKSFSSVLPGVDDVNPSCSLGLLSDKTRLVYFAFNEEHEGSHRSGPVKIDLAHVYAMMKCGRRIEREAFKAGTHKVWLTRLMIDAGMIIPEPVEDLPDLPEEAKSAERLYTGFKDLLMCKRAFVEQQGDATSFSLTFACYWCKIGNRNTAKKYTQLLLDHGVLRFVDKIELPRGGSIPLLIPAGRTAKMYHIRKRNKVTEVTAQPKQEVMAQPKQEASLSSTRTGVGLNSDSKILPLHPCKVPINKSIPKLGDDFMFSTSFINNSSEDHQHHYRKHMNINIKCDYG</sequence>
<proteinExistence type="predicted"/>
<evidence type="ECO:0000313" key="2">
    <source>
        <dbReference type="Proteomes" id="UP001570071"/>
    </source>
</evidence>
<reference evidence="1 2" key="1">
    <citation type="journal article" date="2024" name="ISME J.">
        <title>Tailless and filamentous prophages are predominant in marine Vibrio.</title>
        <authorList>
            <person name="Steensen K."/>
            <person name="Seneca J."/>
            <person name="Bartlau N."/>
            <person name="Yu X.A."/>
            <person name="Hussain F.A."/>
            <person name="Polz M.F."/>
        </authorList>
    </citation>
    <scope>NUCLEOTIDE SEQUENCE [LARGE SCALE GENOMIC DNA]</scope>
    <source>
        <strain evidence="1 2">10N.239.312.F12</strain>
    </source>
</reference>
<organism evidence="1 2">
    <name type="scientific">Vibrio pomeroyi</name>
    <dbReference type="NCBI Taxonomy" id="198832"/>
    <lineage>
        <taxon>Bacteria</taxon>
        <taxon>Pseudomonadati</taxon>
        <taxon>Pseudomonadota</taxon>
        <taxon>Gammaproteobacteria</taxon>
        <taxon>Vibrionales</taxon>
        <taxon>Vibrionaceae</taxon>
        <taxon>Vibrio</taxon>
    </lineage>
</organism>
<comment type="caution">
    <text evidence="1">The sequence shown here is derived from an EMBL/GenBank/DDBJ whole genome shotgun (WGS) entry which is preliminary data.</text>
</comment>
<gene>
    <name evidence="1" type="ORF">AB6D66_01035</name>
</gene>
<protein>
    <submittedName>
        <fullName evidence="1">Uncharacterized protein</fullName>
    </submittedName>
</protein>
<dbReference type="EMBL" id="JBFSSG010000001">
    <property type="protein sequence ID" value="MEZ8719631.1"/>
    <property type="molecule type" value="Genomic_DNA"/>
</dbReference>
<name>A0ABV4MR59_9VIBR</name>
<dbReference type="RefSeq" id="WP_269336798.1">
    <property type="nucleotide sequence ID" value="NZ_JBFSSG010000001.1"/>
</dbReference>
<accession>A0ABV4MR59</accession>
<dbReference type="Proteomes" id="UP001570071">
    <property type="component" value="Unassembled WGS sequence"/>
</dbReference>
<keyword evidence="2" id="KW-1185">Reference proteome</keyword>